<feature type="compositionally biased region" description="Low complexity" evidence="1">
    <location>
        <begin position="249"/>
        <end position="265"/>
    </location>
</feature>
<feature type="compositionally biased region" description="Polar residues" evidence="1">
    <location>
        <begin position="1"/>
        <end position="24"/>
    </location>
</feature>
<feature type="region of interest" description="Disordered" evidence="1">
    <location>
        <begin position="316"/>
        <end position="392"/>
    </location>
</feature>
<organism evidence="2 3">
    <name type="scientific">Polarella glacialis</name>
    <name type="common">Dinoflagellate</name>
    <dbReference type="NCBI Taxonomy" id="89957"/>
    <lineage>
        <taxon>Eukaryota</taxon>
        <taxon>Sar</taxon>
        <taxon>Alveolata</taxon>
        <taxon>Dinophyceae</taxon>
        <taxon>Suessiales</taxon>
        <taxon>Suessiaceae</taxon>
        <taxon>Polarella</taxon>
    </lineage>
</organism>
<evidence type="ECO:0000313" key="3">
    <source>
        <dbReference type="Proteomes" id="UP000626109"/>
    </source>
</evidence>
<feature type="compositionally biased region" description="Low complexity" evidence="1">
    <location>
        <begin position="378"/>
        <end position="387"/>
    </location>
</feature>
<accession>A0A813KRL3</accession>
<comment type="caution">
    <text evidence="2">The sequence shown here is derived from an EMBL/GenBank/DDBJ whole genome shotgun (WGS) entry which is preliminary data.</text>
</comment>
<feature type="compositionally biased region" description="Gly residues" evidence="1">
    <location>
        <begin position="74"/>
        <end position="86"/>
    </location>
</feature>
<dbReference type="AlphaFoldDB" id="A0A813KRL3"/>
<proteinExistence type="predicted"/>
<feature type="region of interest" description="Disordered" evidence="1">
    <location>
        <begin position="1"/>
        <end position="155"/>
    </location>
</feature>
<feature type="compositionally biased region" description="Pro residues" evidence="1">
    <location>
        <begin position="367"/>
        <end position="377"/>
    </location>
</feature>
<dbReference type="EMBL" id="CAJNNW010031940">
    <property type="protein sequence ID" value="CAE8710090.1"/>
    <property type="molecule type" value="Genomic_DNA"/>
</dbReference>
<evidence type="ECO:0000313" key="2">
    <source>
        <dbReference type="EMBL" id="CAE8710090.1"/>
    </source>
</evidence>
<gene>
    <name evidence="2" type="ORF">PGLA2088_LOCUS35783</name>
</gene>
<protein>
    <submittedName>
        <fullName evidence="2">Uncharacterized protein</fullName>
    </submittedName>
</protein>
<sequence>MASTFGNGYSPSIKGGSQASQASPSPDWGGKKGGGGKSAPSTEGYGGKSAPSTEGYGKSAGKSGQRGPLQGESWGKGGSYAGGGKNGPAQDESYSKGNNKGALPSATDGGGGSTSRGRGRGKGSPSGNKGANHGPSGKGAGSSAKGAEEGGEIGTRAKDEVFEEIRMVLEASQALQFQNFDARVRQYLHAIHGSGGRKKLNDAMKMILDATKSKTRQDVKNWPAYLLTLLKRFDSEQASQDREARARQRVAAAAAGSAATSAATSPDKSQQGLSPSPPGQSGLLLSAPPVRDPRLAPELDFDLDLDSAFGSSSMPWAAWGEAPPQTPLDKVRVSATPLSPPPAVTASEWTRPPMPAPPSRPVSGPTSPMPSSPPTAPPTRAHYGAPPYGLPPPPSAPPVLQALSLAAALVAR</sequence>
<feature type="region of interest" description="Disordered" evidence="1">
    <location>
        <begin position="240"/>
        <end position="291"/>
    </location>
</feature>
<name>A0A813KRL3_POLGL</name>
<dbReference type="Proteomes" id="UP000626109">
    <property type="component" value="Unassembled WGS sequence"/>
</dbReference>
<evidence type="ECO:0000256" key="1">
    <source>
        <dbReference type="SAM" id="MobiDB-lite"/>
    </source>
</evidence>
<reference evidence="2" key="1">
    <citation type="submission" date="2021-02" db="EMBL/GenBank/DDBJ databases">
        <authorList>
            <person name="Dougan E. K."/>
            <person name="Rhodes N."/>
            <person name="Thang M."/>
            <person name="Chan C."/>
        </authorList>
    </citation>
    <scope>NUCLEOTIDE SEQUENCE</scope>
</reference>